<protein>
    <submittedName>
        <fullName evidence="1">Uncharacterized protein</fullName>
    </submittedName>
</protein>
<dbReference type="OrthoDB" id="6361347at2759"/>
<dbReference type="PANTHER" id="PTHR37159:SF1">
    <property type="entry name" value="GH11867P"/>
    <property type="match status" value="1"/>
</dbReference>
<reference evidence="1" key="1">
    <citation type="submission" date="2021-04" db="EMBL/GenBank/DDBJ databases">
        <authorList>
            <person name="Chebbi M.A.C M."/>
        </authorList>
    </citation>
    <scope>NUCLEOTIDE SEQUENCE</scope>
</reference>
<keyword evidence="2" id="KW-1185">Reference proteome</keyword>
<evidence type="ECO:0000313" key="2">
    <source>
        <dbReference type="Proteomes" id="UP000786811"/>
    </source>
</evidence>
<dbReference type="Proteomes" id="UP000786811">
    <property type="component" value="Unassembled WGS sequence"/>
</dbReference>
<evidence type="ECO:0000313" key="1">
    <source>
        <dbReference type="EMBL" id="CAG5077790.1"/>
    </source>
</evidence>
<dbReference type="PANTHER" id="PTHR37159">
    <property type="entry name" value="GH11867P"/>
    <property type="match status" value="1"/>
</dbReference>
<organism evidence="1 2">
    <name type="scientific">Cotesia congregata</name>
    <name type="common">Parasitoid wasp</name>
    <name type="synonym">Apanteles congregatus</name>
    <dbReference type="NCBI Taxonomy" id="51543"/>
    <lineage>
        <taxon>Eukaryota</taxon>
        <taxon>Metazoa</taxon>
        <taxon>Ecdysozoa</taxon>
        <taxon>Arthropoda</taxon>
        <taxon>Hexapoda</taxon>
        <taxon>Insecta</taxon>
        <taxon>Pterygota</taxon>
        <taxon>Neoptera</taxon>
        <taxon>Endopterygota</taxon>
        <taxon>Hymenoptera</taxon>
        <taxon>Apocrita</taxon>
        <taxon>Ichneumonoidea</taxon>
        <taxon>Braconidae</taxon>
        <taxon>Microgastrinae</taxon>
        <taxon>Cotesia</taxon>
    </lineage>
</organism>
<dbReference type="EMBL" id="CAJNRD030001117">
    <property type="protein sequence ID" value="CAG5077790.1"/>
    <property type="molecule type" value="Genomic_DNA"/>
</dbReference>
<proteinExistence type="predicted"/>
<sequence length="194" mass="21874">MSPKQPEISSPSILAEYSEEIIQELFNVKLPLNWKILRKEEKSELLLKWAREAFPHVPESLIPMTVGLTVDGDSGIPMDERPDWLDHEKFLRGQKFAQDNIFGLFFSVLLTLFSSMSFEEGFKPLVASKQTSEPYKAFKSAGEGRRANGPELVVIKQPLRQQGGPHGPAIWKCYREYANSPDGGERNGQLSNVP</sequence>
<accession>A0A8J2MA17</accession>
<gene>
    <name evidence="1" type="ORF">HICCMSTLAB_LOCUS2559</name>
</gene>
<name>A0A8J2MA17_COTCN</name>
<dbReference type="AlphaFoldDB" id="A0A8J2MA17"/>
<comment type="caution">
    <text evidence="1">The sequence shown here is derived from an EMBL/GenBank/DDBJ whole genome shotgun (WGS) entry which is preliminary data.</text>
</comment>